<dbReference type="AlphaFoldDB" id="A0A918LT64"/>
<keyword evidence="3" id="KW-1185">Reference proteome</keyword>
<reference evidence="2" key="1">
    <citation type="journal article" date="2014" name="Int. J. Syst. Evol. Microbiol.">
        <title>Complete genome sequence of Corynebacterium casei LMG S-19264T (=DSM 44701T), isolated from a smear-ripened cheese.</title>
        <authorList>
            <consortium name="US DOE Joint Genome Institute (JGI-PGF)"/>
            <person name="Walter F."/>
            <person name="Albersmeier A."/>
            <person name="Kalinowski J."/>
            <person name="Ruckert C."/>
        </authorList>
    </citation>
    <scope>NUCLEOTIDE SEQUENCE</scope>
    <source>
        <strain evidence="2">JCM 3172</strain>
    </source>
</reference>
<evidence type="ECO:0000313" key="2">
    <source>
        <dbReference type="EMBL" id="GGT49144.1"/>
    </source>
</evidence>
<comment type="caution">
    <text evidence="2">The sequence shown here is derived from an EMBL/GenBank/DDBJ whole genome shotgun (WGS) entry which is preliminary data.</text>
</comment>
<sequence length="119" mass="13124">MEVDVPAGATEVKGAVKLVPQDEIRLLSFVTTRKAAEELGRQFEARAPLRVRPARSPGAQDSPDFAHLGLPEPETLKGVRWAGVCPACETDERRASVQWIEISLQALDGDRTRVYLTAW</sequence>
<evidence type="ECO:0000313" key="3">
    <source>
        <dbReference type="Proteomes" id="UP000619486"/>
    </source>
</evidence>
<organism evidence="2 3">
    <name type="scientific">Streptomyces purpureus</name>
    <dbReference type="NCBI Taxonomy" id="1951"/>
    <lineage>
        <taxon>Bacteria</taxon>
        <taxon>Bacillati</taxon>
        <taxon>Actinomycetota</taxon>
        <taxon>Actinomycetes</taxon>
        <taxon>Kitasatosporales</taxon>
        <taxon>Streptomycetaceae</taxon>
        <taxon>Streptomyces</taxon>
    </lineage>
</organism>
<reference evidence="2" key="2">
    <citation type="submission" date="2020-09" db="EMBL/GenBank/DDBJ databases">
        <authorList>
            <person name="Sun Q."/>
            <person name="Ohkuma M."/>
        </authorList>
    </citation>
    <scope>NUCLEOTIDE SEQUENCE</scope>
    <source>
        <strain evidence="2">JCM 3172</strain>
    </source>
</reference>
<protein>
    <submittedName>
        <fullName evidence="2">Uncharacterized protein</fullName>
    </submittedName>
</protein>
<feature type="region of interest" description="Disordered" evidence="1">
    <location>
        <begin position="51"/>
        <end position="71"/>
    </location>
</feature>
<evidence type="ECO:0000256" key="1">
    <source>
        <dbReference type="SAM" id="MobiDB-lite"/>
    </source>
</evidence>
<dbReference type="EMBL" id="BMQQ01000021">
    <property type="protein sequence ID" value="GGT49144.1"/>
    <property type="molecule type" value="Genomic_DNA"/>
</dbReference>
<proteinExistence type="predicted"/>
<name>A0A918LT64_9ACTN</name>
<dbReference type="Proteomes" id="UP000619486">
    <property type="component" value="Unassembled WGS sequence"/>
</dbReference>
<gene>
    <name evidence="2" type="ORF">GCM10014713_49240</name>
</gene>
<accession>A0A918LT64</accession>